<reference evidence="5" key="2">
    <citation type="submission" date="2024-06" db="UniProtKB">
        <authorList>
            <consortium name="EnsemblMetazoa"/>
        </authorList>
    </citation>
    <scope>IDENTIFICATION</scope>
</reference>
<reference evidence="6" key="1">
    <citation type="journal article" date="2010" name="Nature">
        <title>The Amphimedon queenslandica genome and the evolution of animal complexity.</title>
        <authorList>
            <person name="Srivastava M."/>
            <person name="Simakov O."/>
            <person name="Chapman J."/>
            <person name="Fahey B."/>
            <person name="Gauthier M.E."/>
            <person name="Mitros T."/>
            <person name="Richards G.S."/>
            <person name="Conaco C."/>
            <person name="Dacre M."/>
            <person name="Hellsten U."/>
            <person name="Larroux C."/>
            <person name="Putnam N.H."/>
            <person name="Stanke M."/>
            <person name="Adamska M."/>
            <person name="Darling A."/>
            <person name="Degnan S.M."/>
            <person name="Oakley T.H."/>
            <person name="Plachetzki D.C."/>
            <person name="Zhai Y."/>
            <person name="Adamski M."/>
            <person name="Calcino A."/>
            <person name="Cummins S.F."/>
            <person name="Goodstein D.M."/>
            <person name="Harris C."/>
            <person name="Jackson D.J."/>
            <person name="Leys S.P."/>
            <person name="Shu S."/>
            <person name="Woodcroft B.J."/>
            <person name="Vervoort M."/>
            <person name="Kosik K.S."/>
            <person name="Manning G."/>
            <person name="Degnan B.M."/>
            <person name="Rokhsar D.S."/>
        </authorList>
    </citation>
    <scope>NUCLEOTIDE SEQUENCE [LARGE SCALE GENOMIC DNA]</scope>
</reference>
<accession>A0AAN0JFR5</accession>
<feature type="repeat" description="ANK" evidence="3">
    <location>
        <begin position="62"/>
        <end position="86"/>
    </location>
</feature>
<dbReference type="Pfam" id="PF12796">
    <property type="entry name" value="Ank_2"/>
    <property type="match status" value="2"/>
</dbReference>
<evidence type="ECO:0000313" key="5">
    <source>
        <dbReference type="EnsemblMetazoa" id="XP_019855632.1"/>
    </source>
</evidence>
<dbReference type="PROSITE" id="PS50297">
    <property type="entry name" value="ANK_REP_REGION"/>
    <property type="match status" value="3"/>
</dbReference>
<sequence length="399" mass="43968">MSLSYKVIKSTSLINIDNLGIDALFMSSGTPLHYAIEYCKSAEIIKLLITKGKADVNAVDKYNETPLHNACRFGEADIVKLLITKGNADVNAVDEKNRTPLFHAVERSSEIVNILLTNGAKTDVVDKHGNTPLLLAIEKGRLRSTEVIKLLITKGNADVNAVDESYGTPLHSAVERYKSADIIKLLITKGKADVNAVDEKNRTPLFHAVEQSSEIVNILLTNGAKTDVMGENRTPLFHAVERSSEIVNILLTNGAITDVVDKYRINPELSRSEIAELLITKMPKYGNTPLLLAIEKGESTEVIKLLITKGQADVTAACEKYCINPELSRSEITELLIITKMRKSMFSSLPESDEMLTKYDDDTMVTQLITTSMSSSLPQRKLKSSSHYDDEVSSELVSK</sequence>
<protein>
    <recommendedName>
        <fullName evidence="7">Ankyrin repeat protein</fullName>
    </recommendedName>
</protein>
<evidence type="ECO:0000256" key="1">
    <source>
        <dbReference type="ARBA" id="ARBA00022737"/>
    </source>
</evidence>
<dbReference type="GeneID" id="109584356"/>
<dbReference type="PANTHER" id="PTHR24126">
    <property type="entry name" value="ANKYRIN REPEAT, PH AND SEC7 DOMAIN CONTAINING PROTEIN SECG-RELATED"/>
    <property type="match status" value="1"/>
</dbReference>
<evidence type="ECO:0000256" key="2">
    <source>
        <dbReference type="ARBA" id="ARBA00023043"/>
    </source>
</evidence>
<keyword evidence="1" id="KW-0677">Repeat</keyword>
<feature type="repeat" description="ANK" evidence="3">
    <location>
        <begin position="128"/>
        <end position="155"/>
    </location>
</feature>
<dbReference type="Pfam" id="PF00023">
    <property type="entry name" value="Ank"/>
    <property type="match status" value="2"/>
</dbReference>
<dbReference type="InterPro" id="IPR036770">
    <property type="entry name" value="Ankyrin_rpt-contain_sf"/>
</dbReference>
<evidence type="ECO:0000256" key="4">
    <source>
        <dbReference type="SAM" id="MobiDB-lite"/>
    </source>
</evidence>
<evidence type="ECO:0000256" key="3">
    <source>
        <dbReference type="PROSITE-ProRule" id="PRU00023"/>
    </source>
</evidence>
<feature type="region of interest" description="Disordered" evidence="4">
    <location>
        <begin position="376"/>
        <end position="399"/>
    </location>
</feature>
<name>A0AAN0JFR5_AMPQE</name>
<dbReference type="Gene3D" id="1.25.40.20">
    <property type="entry name" value="Ankyrin repeat-containing domain"/>
    <property type="match status" value="3"/>
</dbReference>
<dbReference type="InterPro" id="IPR002110">
    <property type="entry name" value="Ankyrin_rpt"/>
</dbReference>
<keyword evidence="2 3" id="KW-0040">ANK repeat</keyword>
<dbReference type="Proteomes" id="UP000007879">
    <property type="component" value="Unassembled WGS sequence"/>
</dbReference>
<proteinExistence type="predicted"/>
<evidence type="ECO:0000313" key="6">
    <source>
        <dbReference type="Proteomes" id="UP000007879"/>
    </source>
</evidence>
<dbReference type="PROSITE" id="PS50088">
    <property type="entry name" value="ANK_REPEAT"/>
    <property type="match status" value="3"/>
</dbReference>
<dbReference type="KEGG" id="aqu:109584356"/>
<dbReference type="SUPFAM" id="SSF48403">
    <property type="entry name" value="Ankyrin repeat"/>
    <property type="match status" value="2"/>
</dbReference>
<dbReference type="AlphaFoldDB" id="A0AAN0JFR5"/>
<keyword evidence="6" id="KW-1185">Reference proteome</keyword>
<dbReference type="EnsemblMetazoa" id="XM_020000073.1">
    <property type="protein sequence ID" value="XP_019855632.1"/>
    <property type="gene ID" value="LOC109584356"/>
</dbReference>
<dbReference type="SMART" id="SM00248">
    <property type="entry name" value="ANK"/>
    <property type="match status" value="8"/>
</dbReference>
<dbReference type="PANTHER" id="PTHR24126:SF14">
    <property type="entry name" value="ANK_REP_REGION DOMAIN-CONTAINING PROTEIN"/>
    <property type="match status" value="1"/>
</dbReference>
<dbReference type="RefSeq" id="XP_019855632.1">
    <property type="nucleotide sequence ID" value="XM_020000073.1"/>
</dbReference>
<feature type="repeat" description="ANK" evidence="3">
    <location>
        <begin position="285"/>
        <end position="310"/>
    </location>
</feature>
<evidence type="ECO:0008006" key="7">
    <source>
        <dbReference type="Google" id="ProtNLM"/>
    </source>
</evidence>
<organism evidence="5 6">
    <name type="scientific">Amphimedon queenslandica</name>
    <name type="common">Sponge</name>
    <dbReference type="NCBI Taxonomy" id="400682"/>
    <lineage>
        <taxon>Eukaryota</taxon>
        <taxon>Metazoa</taxon>
        <taxon>Porifera</taxon>
        <taxon>Demospongiae</taxon>
        <taxon>Heteroscleromorpha</taxon>
        <taxon>Haplosclerida</taxon>
        <taxon>Niphatidae</taxon>
        <taxon>Amphimedon</taxon>
    </lineage>
</organism>